<keyword evidence="2 3" id="KW-0378">Hydrolase</keyword>
<dbReference type="PROSITE" id="PS00122">
    <property type="entry name" value="CARBOXYLESTERASE_B_1"/>
    <property type="match status" value="1"/>
</dbReference>
<dbReference type="Gene3D" id="3.40.50.1820">
    <property type="entry name" value="alpha/beta hydrolase"/>
    <property type="match status" value="1"/>
</dbReference>
<organism evidence="5 6">
    <name type="scientific">Phanerochaete sordida</name>
    <dbReference type="NCBI Taxonomy" id="48140"/>
    <lineage>
        <taxon>Eukaryota</taxon>
        <taxon>Fungi</taxon>
        <taxon>Dikarya</taxon>
        <taxon>Basidiomycota</taxon>
        <taxon>Agaricomycotina</taxon>
        <taxon>Agaricomycetes</taxon>
        <taxon>Polyporales</taxon>
        <taxon>Phanerochaetaceae</taxon>
        <taxon>Phanerochaete</taxon>
    </lineage>
</organism>
<feature type="signal peptide" evidence="3">
    <location>
        <begin position="1"/>
        <end position="18"/>
    </location>
</feature>
<comment type="similarity">
    <text evidence="1 3">Belongs to the type-B carboxylesterase/lipase family.</text>
</comment>
<proteinExistence type="inferred from homology"/>
<reference evidence="5 6" key="1">
    <citation type="submission" date="2021-08" db="EMBL/GenBank/DDBJ databases">
        <title>Draft Genome Sequence of Phanerochaete sordida strain YK-624.</title>
        <authorList>
            <person name="Mori T."/>
            <person name="Dohra H."/>
            <person name="Suzuki T."/>
            <person name="Kawagishi H."/>
            <person name="Hirai H."/>
        </authorList>
    </citation>
    <scope>NUCLEOTIDE SEQUENCE [LARGE SCALE GENOMIC DNA]</scope>
    <source>
        <strain evidence="5 6">YK-624</strain>
    </source>
</reference>
<dbReference type="AlphaFoldDB" id="A0A9P3G242"/>
<protein>
    <recommendedName>
        <fullName evidence="3">Carboxylic ester hydrolase</fullName>
        <ecNumber evidence="3">3.1.1.-</ecNumber>
    </recommendedName>
</protein>
<comment type="caution">
    <text evidence="5">The sequence shown here is derived from an EMBL/GenBank/DDBJ whole genome shotgun (WGS) entry which is preliminary data.</text>
</comment>
<keyword evidence="6" id="KW-1185">Reference proteome</keyword>
<dbReference type="Pfam" id="PF00135">
    <property type="entry name" value="COesterase"/>
    <property type="match status" value="1"/>
</dbReference>
<gene>
    <name evidence="5" type="ORF">PsYK624_029540</name>
</gene>
<dbReference type="GO" id="GO:0016787">
    <property type="term" value="F:hydrolase activity"/>
    <property type="evidence" value="ECO:0007669"/>
    <property type="project" value="UniProtKB-KW"/>
</dbReference>
<name>A0A9P3G242_9APHY</name>
<dbReference type="PANTHER" id="PTHR45570:SF1">
    <property type="entry name" value="CARBOXYLIC ESTER HYDROLASE"/>
    <property type="match status" value="1"/>
</dbReference>
<dbReference type="EMBL" id="BPQB01000005">
    <property type="protein sequence ID" value="GJE86871.1"/>
    <property type="molecule type" value="Genomic_DNA"/>
</dbReference>
<evidence type="ECO:0000256" key="2">
    <source>
        <dbReference type="ARBA" id="ARBA00022801"/>
    </source>
</evidence>
<feature type="domain" description="Carboxylesterase type B" evidence="4">
    <location>
        <begin position="63"/>
        <end position="540"/>
    </location>
</feature>
<dbReference type="SUPFAM" id="SSF53474">
    <property type="entry name" value="alpha/beta-Hydrolases"/>
    <property type="match status" value="1"/>
</dbReference>
<sequence>MVHFGALLSALLLASAAAASPIVSPRTHLSFPPVPVTAKGLLCRVPIPIVQQVLCPRAGSANPSVNTPLGAAQGVADANGAVRFAVRYGQAARWQPSSVVTSWQFPNGNANASELPLACPQFNIDDSAMSEDCLSMLIYVPNTVTPGSNAPTLLWIHGGSFTAGSATGPGLDGSSLAAATNSIVAVVQYRLGVLGLVSPNGQTNLAAKDIMTGLSFLQKVLPSFGGSSSKITLAGQSSGANLIRGLLAIPSAQSLFQSAILQSDPMDYGFLSAGAQQTLQNFFIKQLPCSSSDTTCLNKLSIDTILGAQDSLINSAFSLDPSTGAGEPIRLVHDGSLITSPLDGTAPFPHVSKPVLVTNVKNEAGLSIYGSTPPITVSDYEGAVSSAFGTQPGAAILQNVNYAVATLASASGTDVASTQDERPTLERLGTDQIWRCPTWTFARNWVGGGGRAFVGLYVVGASYPGNTDITAFCGENGVVCHQDDIEIVFGTAPSPNAPQAALIAEMQARYKAFLNTGNPNVPGHATWNAATTGDVHALTLGGSGEVAAGGCDPSFFGKIVPYDYQLFGI</sequence>
<evidence type="ECO:0000313" key="6">
    <source>
        <dbReference type="Proteomes" id="UP000703269"/>
    </source>
</evidence>
<dbReference type="OrthoDB" id="408631at2759"/>
<feature type="chain" id="PRO_5040548300" description="Carboxylic ester hydrolase" evidence="3">
    <location>
        <begin position="19"/>
        <end position="569"/>
    </location>
</feature>
<dbReference type="EC" id="3.1.1.-" evidence="3"/>
<dbReference type="InterPro" id="IPR029058">
    <property type="entry name" value="AB_hydrolase_fold"/>
</dbReference>
<accession>A0A9P3G242</accession>
<evidence type="ECO:0000259" key="4">
    <source>
        <dbReference type="Pfam" id="PF00135"/>
    </source>
</evidence>
<dbReference type="Proteomes" id="UP000703269">
    <property type="component" value="Unassembled WGS sequence"/>
</dbReference>
<dbReference type="InterPro" id="IPR019826">
    <property type="entry name" value="Carboxylesterase_B_AS"/>
</dbReference>
<evidence type="ECO:0000256" key="3">
    <source>
        <dbReference type="RuleBase" id="RU361235"/>
    </source>
</evidence>
<dbReference type="InterPro" id="IPR002018">
    <property type="entry name" value="CarbesteraseB"/>
</dbReference>
<keyword evidence="3" id="KW-0732">Signal</keyword>
<dbReference type="PANTHER" id="PTHR45570">
    <property type="entry name" value="CARBOXYLIC ESTER HYDROLASE"/>
    <property type="match status" value="1"/>
</dbReference>
<evidence type="ECO:0000313" key="5">
    <source>
        <dbReference type="EMBL" id="GJE86871.1"/>
    </source>
</evidence>
<evidence type="ECO:0000256" key="1">
    <source>
        <dbReference type="ARBA" id="ARBA00005964"/>
    </source>
</evidence>